<dbReference type="Proteomes" id="UP001276659">
    <property type="component" value="Unassembled WGS sequence"/>
</dbReference>
<evidence type="ECO:0000313" key="2">
    <source>
        <dbReference type="EMBL" id="KAK3167671.1"/>
    </source>
</evidence>
<reference evidence="2" key="1">
    <citation type="submission" date="2022-11" db="EMBL/GenBank/DDBJ databases">
        <title>Chromosomal genome sequence assembly and mating type (MAT) locus characterization of the leprose asexual lichenized fungus Lepraria neglecta (Nyl.) Erichsen.</title>
        <authorList>
            <person name="Allen J.L."/>
            <person name="Pfeffer B."/>
        </authorList>
    </citation>
    <scope>NUCLEOTIDE SEQUENCE</scope>
    <source>
        <strain evidence="2">Allen 5258</strain>
    </source>
</reference>
<name>A0AAD9YXB0_9LECA</name>
<dbReference type="EMBL" id="JASNWA010000011">
    <property type="protein sequence ID" value="KAK3167671.1"/>
    <property type="molecule type" value="Genomic_DNA"/>
</dbReference>
<evidence type="ECO:0000256" key="1">
    <source>
        <dbReference type="SAM" id="MobiDB-lite"/>
    </source>
</evidence>
<organism evidence="2 3">
    <name type="scientific">Lepraria neglecta</name>
    <dbReference type="NCBI Taxonomy" id="209136"/>
    <lineage>
        <taxon>Eukaryota</taxon>
        <taxon>Fungi</taxon>
        <taxon>Dikarya</taxon>
        <taxon>Ascomycota</taxon>
        <taxon>Pezizomycotina</taxon>
        <taxon>Lecanoromycetes</taxon>
        <taxon>OSLEUM clade</taxon>
        <taxon>Lecanoromycetidae</taxon>
        <taxon>Lecanorales</taxon>
        <taxon>Lecanorineae</taxon>
        <taxon>Stereocaulaceae</taxon>
        <taxon>Lepraria</taxon>
    </lineage>
</organism>
<feature type="region of interest" description="Disordered" evidence="1">
    <location>
        <begin position="350"/>
        <end position="370"/>
    </location>
</feature>
<accession>A0AAD9YXB0</accession>
<feature type="region of interest" description="Disordered" evidence="1">
    <location>
        <begin position="393"/>
        <end position="412"/>
    </location>
</feature>
<proteinExistence type="predicted"/>
<evidence type="ECO:0000313" key="3">
    <source>
        <dbReference type="Proteomes" id="UP001276659"/>
    </source>
</evidence>
<dbReference type="AlphaFoldDB" id="A0AAD9YXB0"/>
<keyword evidence="3" id="KW-1185">Reference proteome</keyword>
<protein>
    <recommendedName>
        <fullName evidence="4">C2H2-type domain-containing protein</fullName>
    </recommendedName>
</protein>
<sequence>MNHTLEFDIGQSGVHSPHYNCTVRGSPGVYQDQDVSAFKICRQTSSTGQSSVTSAISSHSHWCTNTLCEKRREIRTCDGYKRHEKEHDMLYICMPYGPIETSAEGRGKCAFCGVQEPDQGHLLLHNVSLCIGKASGPLTKSRKADLLKHLALHGVSEEDSSTLANKWCYKSTMKFSSCGFCIELFTTIADRLNHIDHEHYKNLQDIEAWDLNNVIKGLLLQPGVQTLWYNLLVSHPLIPRSDFSWDRPIVHDLQSRLEMSEEPAETLAWDVFTQSISYHRIYGTPSGSINMVDPTAVGLAISKEQHVSRTPTLDCNQHSSPSFFMLLPIPTWSQECLPYLFQDDVEDASLEDVSTQSPSQNYTPSHDGLPRNTYLEMMADGPERAFNTQQGLTSTVDPAHIQHSTISPWTGR</sequence>
<evidence type="ECO:0008006" key="4">
    <source>
        <dbReference type="Google" id="ProtNLM"/>
    </source>
</evidence>
<feature type="compositionally biased region" description="Polar residues" evidence="1">
    <location>
        <begin position="352"/>
        <end position="364"/>
    </location>
</feature>
<comment type="caution">
    <text evidence="2">The sequence shown here is derived from an EMBL/GenBank/DDBJ whole genome shotgun (WGS) entry which is preliminary data.</text>
</comment>
<gene>
    <name evidence="2" type="ORF">OEA41_010798</name>
</gene>